<dbReference type="SUPFAM" id="SSF54523">
    <property type="entry name" value="Pili subunits"/>
    <property type="match status" value="1"/>
</dbReference>
<dbReference type="OrthoDB" id="8683788at2"/>
<accession>A0A2R4XPG4</accession>
<feature type="domain" description="Type 4 secretion system PilS N-terminal" evidence="2">
    <location>
        <begin position="131"/>
        <end position="219"/>
    </location>
</feature>
<evidence type="ECO:0000256" key="1">
    <source>
        <dbReference type="SAM" id="Phobius"/>
    </source>
</evidence>
<evidence type="ECO:0000259" key="2">
    <source>
        <dbReference type="Pfam" id="PF08805"/>
    </source>
</evidence>
<dbReference type="Proteomes" id="UP000244571">
    <property type="component" value="Chromosome"/>
</dbReference>
<dbReference type="KEGG" id="boz:DBV39_07105"/>
<keyword evidence="1" id="KW-0812">Transmembrane</keyword>
<protein>
    <submittedName>
        <fullName evidence="3">Prepilin-type cleavage/methylation domain-containing protein</fullName>
    </submittedName>
</protein>
<dbReference type="EMBL" id="CP028901">
    <property type="protein sequence ID" value="AWB35696.1"/>
    <property type="molecule type" value="Genomic_DNA"/>
</dbReference>
<dbReference type="Pfam" id="PF08805">
    <property type="entry name" value="PilS"/>
    <property type="match status" value="1"/>
</dbReference>
<name>A0A2R4XPG4_9BURK</name>
<dbReference type="PROSITE" id="PS00409">
    <property type="entry name" value="PROKAR_NTER_METHYL"/>
    <property type="match status" value="1"/>
</dbReference>
<proteinExistence type="predicted"/>
<reference evidence="3 4" key="1">
    <citation type="submission" date="2018-04" db="EMBL/GenBank/DDBJ databases">
        <title>Bordetella sp. HZ20 isolated from seawater.</title>
        <authorList>
            <person name="Sun C."/>
        </authorList>
    </citation>
    <scope>NUCLEOTIDE SEQUENCE [LARGE SCALE GENOMIC DNA]</scope>
    <source>
        <strain evidence="3 4">HZ20</strain>
    </source>
</reference>
<keyword evidence="4" id="KW-1185">Reference proteome</keyword>
<dbReference type="InterPro" id="IPR045584">
    <property type="entry name" value="Pilin-like"/>
</dbReference>
<keyword evidence="1" id="KW-0472">Membrane</keyword>
<evidence type="ECO:0000313" key="4">
    <source>
        <dbReference type="Proteomes" id="UP000244571"/>
    </source>
</evidence>
<keyword evidence="1" id="KW-1133">Transmembrane helix</keyword>
<dbReference type="Gene3D" id="3.30.1690.10">
    <property type="entry name" value="TcpA-like pilin"/>
    <property type="match status" value="1"/>
</dbReference>
<dbReference type="InterPro" id="IPR012902">
    <property type="entry name" value="N_methyl_site"/>
</dbReference>
<feature type="transmembrane region" description="Helical" evidence="1">
    <location>
        <begin position="36"/>
        <end position="57"/>
    </location>
</feature>
<gene>
    <name evidence="3" type="ORF">DBV39_07105</name>
</gene>
<dbReference type="InterPro" id="IPR014911">
    <property type="entry name" value="PilS_N"/>
</dbReference>
<sequence>MARAIRGRLSARSITEVNRRATVPIVNLFRQRGFSLVEVSIVTALMILIAIIGIPAIQGYVIENKVPRVAEDLQRFIARMKVSGIGAGPAPYLSVSQRTLVNGLRDAAAIHVQSKDQAVVHGLGGAGQAGKGTVSLLPATLPGGVEGSAFKLVLTNVNHAACPALAAVMQRMAVQVKVGGQGPGQEVKNSAAIPAREYDPILADAQCMAGDVNTFEFVIQ</sequence>
<evidence type="ECO:0000313" key="3">
    <source>
        <dbReference type="EMBL" id="AWB35696.1"/>
    </source>
</evidence>
<organism evidence="3 4">
    <name type="scientific">Orrella marina</name>
    <dbReference type="NCBI Taxonomy" id="2163011"/>
    <lineage>
        <taxon>Bacteria</taxon>
        <taxon>Pseudomonadati</taxon>
        <taxon>Pseudomonadota</taxon>
        <taxon>Betaproteobacteria</taxon>
        <taxon>Burkholderiales</taxon>
        <taxon>Alcaligenaceae</taxon>
        <taxon>Orrella</taxon>
    </lineage>
</organism>
<dbReference type="AlphaFoldDB" id="A0A2R4XPG4"/>